<proteinExistence type="predicted"/>
<dbReference type="Proteomes" id="UP000287124">
    <property type="component" value="Unassembled WGS sequence"/>
</dbReference>
<evidence type="ECO:0000313" key="2">
    <source>
        <dbReference type="Proteomes" id="UP000287124"/>
    </source>
</evidence>
<sequence length="772" mass="85416">MASSLVNKLVASAASVQNEFSLAAANLNLDFTLIKLEAPKEFRGIDNSLSDVRRESAERGTLHRTARKLGALFDGVPPSAEHLLSAYGKRVSEICERKNIDPKERARHGIFSQFVGPDSTSLWAAATSGTNAIAIHLLASMIAGVFDSAQSVSLWLQLIERRKAEIESTIDKERDAAKAMKTALATQQEFTRDELAAWDNSARSWINTAHTAMAEQRRAVLLYSDEAGAPVNNSTDPYDSAITAWKDAMSSMDSLIQGTPQRVRNGAVLLAINSWHLYPDLCILSRGPDVIHQRDSLVLGSGILTLDVERSSETSGSVVWSLPLAYLRYYGEPVLVNRTLSMNSRIPMDQFRVPNPEDWQADFGNGTDFQDALTRLDSGQDGINTSVRLELYTGDDGYGQICRVSDPSQGRPEANSEFPAHLITGETFQKALQPDQFDHDLLTAWFTANLREIYPKFVQPLRACAAAVEMYSRLPEATVDSSIVARTSLADARWFSDEDGDDSSPMRSRLSRPEAFACIAMFDSGRIYDTGYLQNVFAMTYGNSIFVASPMMADPYEEPIETEIKRVPGNIGQPGLSFLIPPPEPRIRKTNPEAWAVLNHKPFEGQLEDNFWKTSMHLTLTQYQPGLPGLHHDEHFIDEASALRETLVQVYDSSEWVCDLDLLSSLSNPLVSRVTCSDQEQHTPSQTIPETFPQTVVVDNWEELLTPPVDAAVSVVRTSGNWLGRLAAVGVSTRLKRRAVILPKQPCWSCVETHLGGLKPYGDDDLDPVLIL</sequence>
<gene>
    <name evidence="1" type="ORF">BHE90_004847</name>
</gene>
<reference evidence="1 2" key="1">
    <citation type="submission" date="2017-06" db="EMBL/GenBank/DDBJ databases">
        <title>Comparative genomic analysis of Ambrosia Fusariam Clade fungi.</title>
        <authorList>
            <person name="Stajich J.E."/>
            <person name="Carrillo J."/>
            <person name="Kijimoto T."/>
            <person name="Eskalen A."/>
            <person name="O'Donnell K."/>
            <person name="Kasson M."/>
        </authorList>
    </citation>
    <scope>NUCLEOTIDE SEQUENCE [LARGE SCALE GENOMIC DNA]</scope>
    <source>
        <strain evidence="1 2">UCR1854</strain>
    </source>
</reference>
<accession>A0A430LY50</accession>
<name>A0A430LY50_9HYPO</name>
<protein>
    <submittedName>
        <fullName evidence="1">Uncharacterized protein</fullName>
    </submittedName>
</protein>
<organism evidence="1 2">
    <name type="scientific">Fusarium euwallaceae</name>
    <dbReference type="NCBI Taxonomy" id="1147111"/>
    <lineage>
        <taxon>Eukaryota</taxon>
        <taxon>Fungi</taxon>
        <taxon>Dikarya</taxon>
        <taxon>Ascomycota</taxon>
        <taxon>Pezizomycotina</taxon>
        <taxon>Sordariomycetes</taxon>
        <taxon>Hypocreomycetidae</taxon>
        <taxon>Hypocreales</taxon>
        <taxon>Nectriaceae</taxon>
        <taxon>Fusarium</taxon>
        <taxon>Fusarium solani species complex</taxon>
    </lineage>
</organism>
<evidence type="ECO:0000313" key="1">
    <source>
        <dbReference type="EMBL" id="RTE80614.1"/>
    </source>
</evidence>
<dbReference type="AlphaFoldDB" id="A0A430LY50"/>
<dbReference type="EMBL" id="MIKF01000053">
    <property type="protein sequence ID" value="RTE80614.1"/>
    <property type="molecule type" value="Genomic_DNA"/>
</dbReference>
<keyword evidence="2" id="KW-1185">Reference proteome</keyword>
<comment type="caution">
    <text evidence="1">The sequence shown here is derived from an EMBL/GenBank/DDBJ whole genome shotgun (WGS) entry which is preliminary data.</text>
</comment>